<dbReference type="EMBL" id="BARS01039288">
    <property type="protein sequence ID" value="GAG17229.1"/>
    <property type="molecule type" value="Genomic_DNA"/>
</dbReference>
<protein>
    <recommendedName>
        <fullName evidence="1">Response regulatory domain-containing protein</fullName>
    </recommendedName>
</protein>
<dbReference type="Gene3D" id="3.40.50.2300">
    <property type="match status" value="1"/>
</dbReference>
<gene>
    <name evidence="2" type="ORF">S01H1_60011</name>
</gene>
<name>X0VG18_9ZZZZ</name>
<dbReference type="AlphaFoldDB" id="X0VG18"/>
<evidence type="ECO:0000259" key="1">
    <source>
        <dbReference type="PROSITE" id="PS50110"/>
    </source>
</evidence>
<feature type="domain" description="Response regulatory" evidence="1">
    <location>
        <begin position="1"/>
        <end position="86"/>
    </location>
</feature>
<accession>X0VG18</accession>
<dbReference type="SUPFAM" id="SSF52172">
    <property type="entry name" value="CheY-like"/>
    <property type="match status" value="1"/>
</dbReference>
<sequence>EAVKLVHTLTFDFALVDHRLGGKETGADFWSYCKENKFIVAKNNGSSDRMKIIVYSSGIESTPAGMTYLEKPIDMKVLKREIERIVGK</sequence>
<dbReference type="PROSITE" id="PS50110">
    <property type="entry name" value="RESPONSE_REGULATORY"/>
    <property type="match status" value="1"/>
</dbReference>
<evidence type="ECO:0000313" key="2">
    <source>
        <dbReference type="EMBL" id="GAG17229.1"/>
    </source>
</evidence>
<dbReference type="InterPro" id="IPR011006">
    <property type="entry name" value="CheY-like_superfamily"/>
</dbReference>
<organism evidence="2">
    <name type="scientific">marine sediment metagenome</name>
    <dbReference type="NCBI Taxonomy" id="412755"/>
    <lineage>
        <taxon>unclassified sequences</taxon>
        <taxon>metagenomes</taxon>
        <taxon>ecological metagenomes</taxon>
    </lineage>
</organism>
<feature type="non-terminal residue" evidence="2">
    <location>
        <position position="1"/>
    </location>
</feature>
<proteinExistence type="predicted"/>
<dbReference type="InterPro" id="IPR001789">
    <property type="entry name" value="Sig_transdc_resp-reg_receiver"/>
</dbReference>
<dbReference type="GO" id="GO:0000160">
    <property type="term" value="P:phosphorelay signal transduction system"/>
    <property type="evidence" value="ECO:0007669"/>
    <property type="project" value="InterPro"/>
</dbReference>
<reference evidence="2" key="1">
    <citation type="journal article" date="2014" name="Front. Microbiol.">
        <title>High frequency of phylogenetically diverse reductive dehalogenase-homologous genes in deep subseafloor sedimentary metagenomes.</title>
        <authorList>
            <person name="Kawai M."/>
            <person name="Futagami T."/>
            <person name="Toyoda A."/>
            <person name="Takaki Y."/>
            <person name="Nishi S."/>
            <person name="Hori S."/>
            <person name="Arai W."/>
            <person name="Tsubouchi T."/>
            <person name="Morono Y."/>
            <person name="Uchiyama I."/>
            <person name="Ito T."/>
            <person name="Fujiyama A."/>
            <person name="Inagaki F."/>
            <person name="Takami H."/>
        </authorList>
    </citation>
    <scope>NUCLEOTIDE SEQUENCE</scope>
    <source>
        <strain evidence="2">Expedition CK06-06</strain>
    </source>
</reference>
<comment type="caution">
    <text evidence="2">The sequence shown here is derived from an EMBL/GenBank/DDBJ whole genome shotgun (WGS) entry which is preliminary data.</text>
</comment>